<dbReference type="Proteomes" id="UP000184389">
    <property type="component" value="Unassembled WGS sequence"/>
</dbReference>
<dbReference type="AlphaFoldDB" id="A0A1M5YBA1"/>
<name>A0A1M5YBA1_9FIRM</name>
<proteinExistence type="predicted"/>
<dbReference type="STRING" id="1123281.SAMN02745180_02055"/>
<keyword evidence="3" id="KW-1185">Reference proteome</keyword>
<dbReference type="Gene3D" id="2.90.10.10">
    <property type="entry name" value="Bulb-type lectin domain"/>
    <property type="match status" value="2"/>
</dbReference>
<dbReference type="CDD" id="cd00028">
    <property type="entry name" value="B_lectin"/>
    <property type="match status" value="1"/>
</dbReference>
<dbReference type="PROSITE" id="PS50927">
    <property type="entry name" value="BULB_LECTIN"/>
    <property type="match status" value="1"/>
</dbReference>
<protein>
    <submittedName>
        <fullName evidence="2">D-mannose binding lectin</fullName>
    </submittedName>
</protein>
<organism evidence="2 3">
    <name type="scientific">Sporanaerobacter acetigenes DSM 13106</name>
    <dbReference type="NCBI Taxonomy" id="1123281"/>
    <lineage>
        <taxon>Bacteria</taxon>
        <taxon>Bacillati</taxon>
        <taxon>Bacillota</taxon>
        <taxon>Tissierellia</taxon>
        <taxon>Tissierellales</taxon>
        <taxon>Sporanaerobacteraceae</taxon>
        <taxon>Sporanaerobacter</taxon>
    </lineage>
</organism>
<dbReference type="SMART" id="SM00108">
    <property type="entry name" value="B_lectin"/>
    <property type="match status" value="1"/>
</dbReference>
<evidence type="ECO:0000313" key="2">
    <source>
        <dbReference type="EMBL" id="SHI08773.1"/>
    </source>
</evidence>
<keyword evidence="2" id="KW-0430">Lectin</keyword>
<dbReference type="InterPro" id="IPR001480">
    <property type="entry name" value="Bulb-type_lectin_dom"/>
</dbReference>
<gene>
    <name evidence="2" type="ORF">SAMN02745180_02055</name>
</gene>
<evidence type="ECO:0000313" key="3">
    <source>
        <dbReference type="Proteomes" id="UP000184389"/>
    </source>
</evidence>
<evidence type="ECO:0000259" key="1">
    <source>
        <dbReference type="PROSITE" id="PS50927"/>
    </source>
</evidence>
<dbReference type="EMBL" id="FQXR01000010">
    <property type="protein sequence ID" value="SHI08773.1"/>
    <property type="molecule type" value="Genomic_DNA"/>
</dbReference>
<dbReference type="SUPFAM" id="SSF51110">
    <property type="entry name" value="alpha-D-mannose-specific plant lectins"/>
    <property type="match status" value="1"/>
</dbReference>
<dbReference type="InterPro" id="IPR036426">
    <property type="entry name" value="Bulb-type_lectin_dom_sf"/>
</dbReference>
<accession>A0A1M5YBA1</accession>
<dbReference type="GO" id="GO:0030246">
    <property type="term" value="F:carbohydrate binding"/>
    <property type="evidence" value="ECO:0007669"/>
    <property type="project" value="UniProtKB-KW"/>
</dbReference>
<sequence length="124" mass="13486">MANTLSPNQYLVPTGTPGLNQLISSDGRFTFVLQNDGNLVLYRTGFISPSGALWASGTNGKPVQMAVMQNDGNFVIYDRNHSPLWASNTSGRPRSYLVLQNDGNVVIYQPNVPIWATNTAGRSI</sequence>
<reference evidence="2 3" key="1">
    <citation type="submission" date="2016-11" db="EMBL/GenBank/DDBJ databases">
        <authorList>
            <person name="Jaros S."/>
            <person name="Januszkiewicz K."/>
            <person name="Wedrychowicz H."/>
        </authorList>
    </citation>
    <scope>NUCLEOTIDE SEQUENCE [LARGE SCALE GENOMIC DNA]</scope>
    <source>
        <strain evidence="2 3">DSM 13106</strain>
    </source>
</reference>
<feature type="domain" description="Bulb-type lectin" evidence="1">
    <location>
        <begin position="1"/>
        <end position="120"/>
    </location>
</feature>